<evidence type="ECO:0000313" key="2">
    <source>
        <dbReference type="EMBL" id="EYC17120.1"/>
    </source>
</evidence>
<evidence type="ECO:0000313" key="3">
    <source>
        <dbReference type="Proteomes" id="UP000024635"/>
    </source>
</evidence>
<organism evidence="2 3">
    <name type="scientific">Ancylostoma ceylanicum</name>
    <dbReference type="NCBI Taxonomy" id="53326"/>
    <lineage>
        <taxon>Eukaryota</taxon>
        <taxon>Metazoa</taxon>
        <taxon>Ecdysozoa</taxon>
        <taxon>Nematoda</taxon>
        <taxon>Chromadorea</taxon>
        <taxon>Rhabditida</taxon>
        <taxon>Rhabditina</taxon>
        <taxon>Rhabditomorpha</taxon>
        <taxon>Strongyloidea</taxon>
        <taxon>Ancylostomatidae</taxon>
        <taxon>Ancylostomatinae</taxon>
        <taxon>Ancylostoma</taxon>
    </lineage>
</organism>
<dbReference type="AlphaFoldDB" id="A0A016UPP1"/>
<comment type="caution">
    <text evidence="2">The sequence shown here is derived from an EMBL/GenBank/DDBJ whole genome shotgun (WGS) entry which is preliminary data.</text>
</comment>
<evidence type="ECO:0000256" key="1">
    <source>
        <dbReference type="SAM" id="MobiDB-lite"/>
    </source>
</evidence>
<dbReference type="EMBL" id="JARK01001367">
    <property type="protein sequence ID" value="EYC17120.1"/>
    <property type="molecule type" value="Genomic_DNA"/>
</dbReference>
<sequence>MWSTPRRSLNREDGPSKYQSNHERNDLKMAVVPNINGQRMSSLVIIGYEGQRRDYFRAMEVTATDLCNSIVVIS</sequence>
<proteinExistence type="predicted"/>
<name>A0A016UPP1_9BILA</name>
<gene>
    <name evidence="2" type="primary">Acey_s0031.g2283</name>
    <name evidence="2" type="ORF">Y032_0031g2283</name>
</gene>
<feature type="compositionally biased region" description="Basic and acidic residues" evidence="1">
    <location>
        <begin position="9"/>
        <end position="25"/>
    </location>
</feature>
<keyword evidence="3" id="KW-1185">Reference proteome</keyword>
<dbReference type="Proteomes" id="UP000024635">
    <property type="component" value="Unassembled WGS sequence"/>
</dbReference>
<feature type="region of interest" description="Disordered" evidence="1">
    <location>
        <begin position="1"/>
        <end position="25"/>
    </location>
</feature>
<protein>
    <submittedName>
        <fullName evidence="2">Uncharacterized protein</fullName>
    </submittedName>
</protein>
<accession>A0A016UPP1</accession>
<reference evidence="3" key="1">
    <citation type="journal article" date="2015" name="Nat. Genet.">
        <title>The genome and transcriptome of the zoonotic hookworm Ancylostoma ceylanicum identify infection-specific gene families.</title>
        <authorList>
            <person name="Schwarz E.M."/>
            <person name="Hu Y."/>
            <person name="Antoshechkin I."/>
            <person name="Miller M.M."/>
            <person name="Sternberg P.W."/>
            <person name="Aroian R.V."/>
        </authorList>
    </citation>
    <scope>NUCLEOTIDE SEQUENCE</scope>
    <source>
        <strain evidence="3">HY135</strain>
    </source>
</reference>